<evidence type="ECO:0000313" key="2">
    <source>
        <dbReference type="EMBL" id="KPM82962.1"/>
    </source>
</evidence>
<comment type="caution">
    <text evidence="2">The sequence shown here is derived from an EMBL/GenBank/DDBJ whole genome shotgun (WGS) entry which is preliminary data.</text>
</comment>
<accession>A0A0P7ECX2</accession>
<dbReference type="Proteomes" id="UP000050378">
    <property type="component" value="Unassembled WGS sequence"/>
</dbReference>
<evidence type="ECO:0000256" key="1">
    <source>
        <dbReference type="SAM" id="Phobius"/>
    </source>
</evidence>
<reference evidence="2 3" key="1">
    <citation type="submission" date="2015-09" db="EMBL/GenBank/DDBJ databases">
        <title>Draft Genome Sequence of Pseudoalteromonas lipolytica UCD-48B.</title>
        <authorList>
            <person name="Krusor M."/>
            <person name="Coil D.A."/>
            <person name="Lang J.M."/>
            <person name="Eisen J.A."/>
            <person name="Alexiev A."/>
        </authorList>
    </citation>
    <scope>NUCLEOTIDE SEQUENCE [LARGE SCALE GENOMIC DNA]</scope>
    <source>
        <strain evidence="2 3">UCD-48B</strain>
    </source>
</reference>
<feature type="transmembrane region" description="Helical" evidence="1">
    <location>
        <begin position="43"/>
        <end position="60"/>
    </location>
</feature>
<dbReference type="EMBL" id="LJTC01000008">
    <property type="protein sequence ID" value="KPM82962.1"/>
    <property type="molecule type" value="Genomic_DNA"/>
</dbReference>
<keyword evidence="1" id="KW-0812">Transmembrane</keyword>
<name>A0A0P7ECX2_9GAMM</name>
<organism evidence="2 3">
    <name type="scientific">Pseudoalteromonas lipolytica</name>
    <dbReference type="NCBI Taxonomy" id="570156"/>
    <lineage>
        <taxon>Bacteria</taxon>
        <taxon>Pseudomonadati</taxon>
        <taxon>Pseudomonadota</taxon>
        <taxon>Gammaproteobacteria</taxon>
        <taxon>Alteromonadales</taxon>
        <taxon>Pseudoalteromonadaceae</taxon>
        <taxon>Pseudoalteromonas</taxon>
    </lineage>
</organism>
<feature type="transmembrane region" description="Helical" evidence="1">
    <location>
        <begin position="12"/>
        <end position="37"/>
    </location>
</feature>
<sequence>MKTINPDVARQLSINFFIANLPILMLTGLVVASLVGLTFRSSLLFWLTLLVTPLSINYLYSKKRIKQFCKNNKCTDISCLAKQTD</sequence>
<keyword evidence="1" id="KW-1133">Transmembrane helix</keyword>
<dbReference type="AlphaFoldDB" id="A0A0P7ECX2"/>
<gene>
    <name evidence="2" type="ORF">AOG27_12785</name>
</gene>
<proteinExistence type="predicted"/>
<evidence type="ECO:0000313" key="3">
    <source>
        <dbReference type="Proteomes" id="UP000050378"/>
    </source>
</evidence>
<keyword evidence="1" id="KW-0472">Membrane</keyword>
<dbReference type="PATRIC" id="fig|570156.3.peg.3655"/>
<protein>
    <submittedName>
        <fullName evidence="2">Uncharacterized protein</fullName>
    </submittedName>
</protein>